<protein>
    <submittedName>
        <fullName evidence="3">Uncharacterized protein</fullName>
    </submittedName>
</protein>
<organism evidence="3 4">
    <name type="scientific">Trypanosoma conorhini</name>
    <dbReference type="NCBI Taxonomy" id="83891"/>
    <lineage>
        <taxon>Eukaryota</taxon>
        <taxon>Discoba</taxon>
        <taxon>Euglenozoa</taxon>
        <taxon>Kinetoplastea</taxon>
        <taxon>Metakinetoplastina</taxon>
        <taxon>Trypanosomatida</taxon>
        <taxon>Trypanosomatidae</taxon>
        <taxon>Trypanosoma</taxon>
    </lineage>
</organism>
<evidence type="ECO:0000256" key="2">
    <source>
        <dbReference type="SAM" id="SignalP"/>
    </source>
</evidence>
<proteinExistence type="predicted"/>
<evidence type="ECO:0000313" key="3">
    <source>
        <dbReference type="EMBL" id="RNF17245.1"/>
    </source>
</evidence>
<comment type="caution">
    <text evidence="3">The sequence shown here is derived from an EMBL/GenBank/DDBJ whole genome shotgun (WGS) entry which is preliminary data.</text>
</comment>
<evidence type="ECO:0000256" key="1">
    <source>
        <dbReference type="SAM" id="MobiDB-lite"/>
    </source>
</evidence>
<name>A0A422PHP5_9TRYP</name>
<dbReference type="RefSeq" id="XP_029228081.1">
    <property type="nucleotide sequence ID" value="XM_029371791.1"/>
</dbReference>
<dbReference type="EMBL" id="MKKU01000268">
    <property type="protein sequence ID" value="RNF17245.1"/>
    <property type="molecule type" value="Genomic_DNA"/>
</dbReference>
<evidence type="ECO:0000313" key="4">
    <source>
        <dbReference type="Proteomes" id="UP000284403"/>
    </source>
</evidence>
<dbReference type="Proteomes" id="UP000284403">
    <property type="component" value="Unassembled WGS sequence"/>
</dbReference>
<accession>A0A422PHP5</accession>
<keyword evidence="4" id="KW-1185">Reference proteome</keyword>
<dbReference type="GeneID" id="40318497"/>
<feature type="compositionally biased region" description="Low complexity" evidence="1">
    <location>
        <begin position="1267"/>
        <end position="1276"/>
    </location>
</feature>
<reference evidence="3 4" key="1">
    <citation type="journal article" date="2018" name="BMC Genomics">
        <title>Genomic comparison of Trypanosoma conorhini and Trypanosoma rangeli to Trypanosoma cruzi strains of high and low virulence.</title>
        <authorList>
            <person name="Bradwell K.R."/>
            <person name="Koparde V.N."/>
            <person name="Matveyev A.V."/>
            <person name="Serrano M.G."/>
            <person name="Alves J.M."/>
            <person name="Parikh H."/>
            <person name="Huang B."/>
            <person name="Lee V."/>
            <person name="Espinosa-Alvarez O."/>
            <person name="Ortiz P.A."/>
            <person name="Costa-Martins A.G."/>
            <person name="Teixeira M.M."/>
            <person name="Buck G.A."/>
        </authorList>
    </citation>
    <scope>NUCLEOTIDE SEQUENCE [LARGE SCALE GENOMIC DNA]</scope>
    <source>
        <strain evidence="3 4">025E</strain>
    </source>
</reference>
<sequence>MLLRSLLVVAVFLSVLVRAGDSEPYEDRATDWVEDDPIDGALNGQLLSSLGLPLRVRLASPKEVEELIWVIRFMDVKRGQCPRLSAWEELRMVFEAVAPEDVYGLRRLGALQRLLSGTETQEGADGAERPGQIELTLPQGDDTLQVHVSDIVLRHRPGEQPLLQVDLLALLLRQMRERKRRQMKRNVRKVEENHLRLRLLHQVSLRRGRQAGLEAALERAERLAMLKQSSEWQRNRTEYATRERPLISLVDAKAAGDSPSAIPTERCKSIRHAIHTLQSQRVVPTERRMRYLREEERKTCGSVLHSLVDLSRHYKREVCNSHCPSYCEAVERFEAWMRFSGSVVSVAQLHALYHSVLLHNSNFNDTAVNYLSLLRELVLDDVDRGVFSNCAELCSPSVNLLAEMKFFAGVLDILDDAPETSAEVKEINAVWWGRARQAYLRIWAASHAGSRRATAALATMKEHGIMSPRRRRVAAVLLSNLLSERHAYFWKQVMNRETQPSGRAAPSAQRLLRFERFFAVENSWSVVNEPFLTRIQIKAFTSEIDGDEEYDMETGREPGELPRSVFRHLFLGQLHIAGIKGVPRDLKRAECLFLLLLRKLQYTCDVTHPEELDASYFAEDGRGGACEEHLEQLYLLRESGISMGPCGFRNESYGSKPHPSLWRITRSKKVHEVVHRVLVLLSYVYLLNGLQYDMAAKYAFLALEVSAASFYAAMADLPADAAKDFAVGNTSRNGNFELLKNKGWPAKELYTHAVRRRAPLDSLFDFTRSGFLLSESLVLFAMSAFRGGVVAQRDICFTIERFFGARACVEKSGRASCRTQWTFFLLREASRLWADEASTPGALDRSYPSPRLVDAFLLMASLLRGGKITVEDIREGELFSSPQYASGGYPPFHPLESDTSGSYSSRLLQVAREVSPFAFPGRRVTVYAKNWHHFVTREVPLRDLRILRAAAQSFLEEHDINPLLVTSDIHDYVDSARWSWLQRVFGTLWDALLYPFTQTQLEAVEDQLAKELLPNKTLDSEPVDVASRLTASVLSSRPVREVAIALQLLAAALVSGEPDGFTLILLEEMQRGNYHLHSFARFIAEHVWGRSLTEVWMEEHKAAQWHHAKPKTIGRGPVFAIGSRIPFWYAVPDSRMELFAQIALKRVNTRQHCTTSSGRVLAYANCTLSPEVQHEMFHMMALCSGVVIDAASRKGRPLAPRRPYDGMYFPVGSPLCLQRLLQYTSSTGTSPFAGLSAAAAEVLLLDLLVELTEAQARYYSLSLNGPGASSGDSSDAADGDKESTSKKLRRHLVEPWRQLGQEAAEEISLPGIGEGAYYNGRLHRVTGTYYAARMRVFYARAKLWLSGFVGVA</sequence>
<feature type="region of interest" description="Disordered" evidence="1">
    <location>
        <begin position="1265"/>
        <end position="1287"/>
    </location>
</feature>
<keyword evidence="2" id="KW-0732">Signal</keyword>
<feature type="chain" id="PRO_5019245918" evidence="2">
    <location>
        <begin position="23"/>
        <end position="1352"/>
    </location>
</feature>
<feature type="signal peptide" evidence="2">
    <location>
        <begin position="1"/>
        <end position="22"/>
    </location>
</feature>
<dbReference type="OrthoDB" id="242738at2759"/>
<gene>
    <name evidence="3" type="ORF">Tco025E_04886</name>
</gene>